<evidence type="ECO:0000313" key="2">
    <source>
        <dbReference type="EMBL" id="BBD76998.1"/>
    </source>
</evidence>
<evidence type="ECO:0000259" key="1">
    <source>
        <dbReference type="PROSITE" id="PS50206"/>
    </source>
</evidence>
<dbReference type="AlphaFoldDB" id="A0A2Z6DXD8"/>
<accession>A0A2Z6DXD8</accession>
<feature type="domain" description="Rhodanese" evidence="1">
    <location>
        <begin position="28"/>
        <end position="110"/>
    </location>
</feature>
<organism evidence="2 3">
    <name type="scientific">Hydrogenophilus thermoluteolus</name>
    <name type="common">Pseudomonas hydrogenothermophila</name>
    <dbReference type="NCBI Taxonomy" id="297"/>
    <lineage>
        <taxon>Bacteria</taxon>
        <taxon>Pseudomonadati</taxon>
        <taxon>Pseudomonadota</taxon>
        <taxon>Hydrogenophilia</taxon>
        <taxon>Hydrogenophilales</taxon>
        <taxon>Hydrogenophilaceae</taxon>
        <taxon>Hydrogenophilus</taxon>
    </lineage>
</organism>
<dbReference type="RefSeq" id="WP_119334783.1">
    <property type="nucleotide sequence ID" value="NZ_AP018558.1"/>
</dbReference>
<dbReference type="InterPro" id="IPR001763">
    <property type="entry name" value="Rhodanese-like_dom"/>
</dbReference>
<dbReference type="OrthoDB" id="9811849at2"/>
<dbReference type="EMBL" id="AP018558">
    <property type="protein sequence ID" value="BBD76998.1"/>
    <property type="molecule type" value="Genomic_DNA"/>
</dbReference>
<evidence type="ECO:0000313" key="3">
    <source>
        <dbReference type="Proteomes" id="UP000262004"/>
    </source>
</evidence>
<dbReference type="SUPFAM" id="SSF52821">
    <property type="entry name" value="Rhodanese/Cell cycle control phosphatase"/>
    <property type="match status" value="1"/>
</dbReference>
<proteinExistence type="predicted"/>
<dbReference type="PANTHER" id="PTHR43031:SF17">
    <property type="entry name" value="SULFURTRANSFERASE YTWF-RELATED"/>
    <property type="match status" value="1"/>
</dbReference>
<reference evidence="2 3" key="1">
    <citation type="submission" date="2018-04" db="EMBL/GenBank/DDBJ databases">
        <title>Complete genome sequence of Hydrogenophilus thermoluteolus TH-1.</title>
        <authorList>
            <person name="Arai H."/>
        </authorList>
    </citation>
    <scope>NUCLEOTIDE SEQUENCE [LARGE SCALE GENOMIC DNA]</scope>
    <source>
        <strain evidence="2 3">TH-1</strain>
    </source>
</reference>
<dbReference type="SMART" id="SM00450">
    <property type="entry name" value="RHOD"/>
    <property type="match status" value="1"/>
</dbReference>
<protein>
    <submittedName>
        <fullName evidence="2">Sulfurtransferase</fullName>
    </submittedName>
</protein>
<dbReference type="InterPro" id="IPR036873">
    <property type="entry name" value="Rhodanese-like_dom_sf"/>
</dbReference>
<sequence length="117" mass="13164">MWQTIQEWTVAQLQKALAEETETLRPEVIDVREAWEVAQMPFPGARHLPMHLIPLSLDTLPRDRPIVVVCHSGARSAQVVYFLQQNGFDAVYNLQGGMVAWVREVGATQPVAQGESR</sequence>
<keyword evidence="3" id="KW-1185">Reference proteome</keyword>
<gene>
    <name evidence="2" type="ORF">HPTL_0730</name>
</gene>
<dbReference type="PROSITE" id="PS50206">
    <property type="entry name" value="RHODANESE_3"/>
    <property type="match status" value="1"/>
</dbReference>
<dbReference type="Gene3D" id="3.40.250.10">
    <property type="entry name" value="Rhodanese-like domain"/>
    <property type="match status" value="1"/>
</dbReference>
<dbReference type="GO" id="GO:0016740">
    <property type="term" value="F:transferase activity"/>
    <property type="evidence" value="ECO:0007669"/>
    <property type="project" value="UniProtKB-KW"/>
</dbReference>
<dbReference type="Proteomes" id="UP000262004">
    <property type="component" value="Chromosome"/>
</dbReference>
<name>A0A2Z6DXD8_HYDTE</name>
<dbReference type="InterPro" id="IPR050229">
    <property type="entry name" value="GlpE_sulfurtransferase"/>
</dbReference>
<keyword evidence="2" id="KW-0808">Transferase</keyword>
<dbReference type="PANTHER" id="PTHR43031">
    <property type="entry name" value="FAD-DEPENDENT OXIDOREDUCTASE"/>
    <property type="match status" value="1"/>
</dbReference>
<dbReference type="Pfam" id="PF00581">
    <property type="entry name" value="Rhodanese"/>
    <property type="match status" value="1"/>
</dbReference>
<dbReference type="KEGG" id="htl:HPTL_0730"/>